<dbReference type="AlphaFoldDB" id="A0A368G0D6"/>
<gene>
    <name evidence="2" type="ORF">ANCCAN_17655</name>
</gene>
<name>A0A368G0D6_ANCCA</name>
<evidence type="ECO:0000256" key="1">
    <source>
        <dbReference type="SAM" id="MobiDB-lite"/>
    </source>
</evidence>
<feature type="compositionally biased region" description="Basic and acidic residues" evidence="1">
    <location>
        <begin position="128"/>
        <end position="141"/>
    </location>
</feature>
<feature type="compositionally biased region" description="Basic and acidic residues" evidence="1">
    <location>
        <begin position="43"/>
        <end position="55"/>
    </location>
</feature>
<sequence>MYRMNQLSQAAEERREKGHVYSPPPENVFASVVKDGNENIEGDSGREIGSKEGNKHKTNRTSALIKNAGRQGKTSTAEIHRKIPSAIKQRDQHKSEPEIHPSAKKKGLTGDLRLEPQKLKVQTAPTEKATEVVETKDHDLPKSPVVKESNEIQDHPADVAPIAEPVEEPQDEARENDEDEGENEEGEQNKHQEKVE</sequence>
<accession>A0A368G0D6</accession>
<evidence type="ECO:0000313" key="2">
    <source>
        <dbReference type="EMBL" id="RCN36455.1"/>
    </source>
</evidence>
<feature type="compositionally biased region" description="Acidic residues" evidence="1">
    <location>
        <begin position="165"/>
        <end position="186"/>
    </location>
</feature>
<feature type="compositionally biased region" description="Basic and acidic residues" evidence="1">
    <location>
        <begin position="187"/>
        <end position="196"/>
    </location>
</feature>
<feature type="compositionally biased region" description="Basic and acidic residues" evidence="1">
    <location>
        <begin position="88"/>
        <end position="101"/>
    </location>
</feature>
<dbReference type="EMBL" id="JOJR01000555">
    <property type="protein sequence ID" value="RCN36455.1"/>
    <property type="molecule type" value="Genomic_DNA"/>
</dbReference>
<dbReference type="OrthoDB" id="10455314at2759"/>
<keyword evidence="3" id="KW-1185">Reference proteome</keyword>
<proteinExistence type="predicted"/>
<dbReference type="Proteomes" id="UP000252519">
    <property type="component" value="Unassembled WGS sequence"/>
</dbReference>
<protein>
    <submittedName>
        <fullName evidence="2">Uncharacterized protein</fullName>
    </submittedName>
</protein>
<evidence type="ECO:0000313" key="3">
    <source>
        <dbReference type="Proteomes" id="UP000252519"/>
    </source>
</evidence>
<feature type="compositionally biased region" description="Basic and acidic residues" evidence="1">
    <location>
        <begin position="148"/>
        <end position="157"/>
    </location>
</feature>
<organism evidence="2 3">
    <name type="scientific">Ancylostoma caninum</name>
    <name type="common">Dog hookworm</name>
    <dbReference type="NCBI Taxonomy" id="29170"/>
    <lineage>
        <taxon>Eukaryota</taxon>
        <taxon>Metazoa</taxon>
        <taxon>Ecdysozoa</taxon>
        <taxon>Nematoda</taxon>
        <taxon>Chromadorea</taxon>
        <taxon>Rhabditida</taxon>
        <taxon>Rhabditina</taxon>
        <taxon>Rhabditomorpha</taxon>
        <taxon>Strongyloidea</taxon>
        <taxon>Ancylostomatidae</taxon>
        <taxon>Ancylostomatinae</taxon>
        <taxon>Ancylostoma</taxon>
    </lineage>
</organism>
<comment type="caution">
    <text evidence="2">The sequence shown here is derived from an EMBL/GenBank/DDBJ whole genome shotgun (WGS) entry which is preliminary data.</text>
</comment>
<reference evidence="2 3" key="1">
    <citation type="submission" date="2014-10" db="EMBL/GenBank/DDBJ databases">
        <title>Draft genome of the hookworm Ancylostoma caninum.</title>
        <authorList>
            <person name="Mitreva M."/>
        </authorList>
    </citation>
    <scope>NUCLEOTIDE SEQUENCE [LARGE SCALE GENOMIC DNA]</scope>
    <source>
        <strain evidence="2 3">Baltimore</strain>
    </source>
</reference>
<feature type="region of interest" description="Disordered" evidence="1">
    <location>
        <begin position="1"/>
        <end position="196"/>
    </location>
</feature>